<evidence type="ECO:0000313" key="1">
    <source>
        <dbReference type="EMBL" id="RQO92832.1"/>
    </source>
</evidence>
<gene>
    <name evidence="1" type="ORF">POPTR_007G106150</name>
</gene>
<dbReference type="AlphaFoldDB" id="A0A3N7FAN1"/>
<dbReference type="InParanoid" id="A0A3N7FAN1"/>
<evidence type="ECO:0000313" key="2">
    <source>
        <dbReference type="Proteomes" id="UP000006729"/>
    </source>
</evidence>
<dbReference type="EMBL" id="CM009296">
    <property type="protein sequence ID" value="RQO92832.1"/>
    <property type="molecule type" value="Genomic_DNA"/>
</dbReference>
<reference evidence="1" key="2">
    <citation type="submission" date="2017-07" db="EMBL/GenBank/DDBJ databases">
        <title>WGS assembly of Populus trichocarpa.</title>
        <authorList>
            <person name="Tuskan G."/>
            <person name="Difazio S."/>
            <person name="Jansson S."/>
            <person name="Bohlmann J."/>
            <person name="Grigoriev I."/>
            <person name="Hellsten U."/>
            <person name="Putnam N."/>
            <person name="Ralph S."/>
            <person name="Rombauts S."/>
            <person name="Salamov A."/>
            <person name="Schein J."/>
            <person name="Sterck L."/>
            <person name="Aerts A."/>
            <person name="Bhalerao R."/>
            <person name="Bhalerao R."/>
            <person name="Blaudez D."/>
            <person name="Boerjan W."/>
            <person name="Brun A."/>
            <person name="Brunner A."/>
            <person name="Busov V."/>
            <person name="Campbell M."/>
            <person name="Carlson J."/>
            <person name="Chalot M."/>
            <person name="Chapman J."/>
            <person name="Chen G."/>
            <person name="Cooper D."/>
            <person name="Coutinho P."/>
            <person name="Couturier J."/>
            <person name="Covert S."/>
            <person name="Cronk Q."/>
            <person name="Cunningham R."/>
            <person name="Davis J."/>
            <person name="Degroeve S."/>
            <person name="Dejardin A."/>
            <person name="Depamphilis C."/>
            <person name="Detter J."/>
            <person name="Dirks B."/>
            <person name="Dubchak I."/>
            <person name="Duplessis S."/>
            <person name="Ehlting J."/>
            <person name="Ellis B."/>
            <person name="Gendler K."/>
            <person name="Goodstein D."/>
            <person name="Gribskov M."/>
            <person name="Grimwood J."/>
            <person name="Groover A."/>
            <person name="Gunter L."/>
            <person name="Hamberger B."/>
            <person name="Heinze B."/>
            <person name="Helariutta Y."/>
            <person name="Henrissat B."/>
            <person name="Holligan D."/>
            <person name="Holt R."/>
            <person name="Huang W."/>
            <person name="Islam-Faridi N."/>
            <person name="Jones S."/>
            <person name="Jones-Rhoades M."/>
            <person name="Jorgensen R."/>
            <person name="Joshi C."/>
            <person name="Kangasjarvi J."/>
            <person name="Karlsson J."/>
            <person name="Kelleher C."/>
            <person name="Kirkpatrick R."/>
            <person name="Kirst M."/>
            <person name="Kohler A."/>
            <person name="Kalluri U."/>
            <person name="Larimer F."/>
            <person name="Leebens-Mack J."/>
            <person name="Leple J."/>
            <person name="Locascio P."/>
            <person name="Lou Y."/>
            <person name="Lucas S."/>
            <person name="Martin F."/>
            <person name="Montanini B."/>
            <person name="Napoli C."/>
            <person name="Nelson D."/>
            <person name="Nelson C."/>
            <person name="Nieminen K."/>
            <person name="Nilsson O."/>
            <person name="Pereda V."/>
            <person name="Peter G."/>
            <person name="Philippe R."/>
            <person name="Pilate G."/>
            <person name="Poliakov A."/>
            <person name="Razumovskaya J."/>
            <person name="Richardson P."/>
            <person name="Rinaldi C."/>
            <person name="Ritland K."/>
            <person name="Rouze P."/>
            <person name="Ryaboy D."/>
            <person name="Schmutz J."/>
            <person name="Schrader J."/>
            <person name="Segerman B."/>
            <person name="Shin H."/>
            <person name="Siddiqui A."/>
            <person name="Sterky F."/>
            <person name="Terry A."/>
            <person name="Tsai C."/>
            <person name="Uberbacher E."/>
            <person name="Unneberg P."/>
            <person name="Vahala J."/>
            <person name="Wall K."/>
            <person name="Wessler S."/>
            <person name="Yang G."/>
            <person name="Yin T."/>
            <person name="Douglas C."/>
            <person name="Marra M."/>
            <person name="Sandberg G."/>
            <person name="Van De Peer Y."/>
            <person name="Rokhsar D."/>
        </authorList>
    </citation>
    <scope>NUCLEOTIDE SEQUENCE</scope>
    <source>
        <strain evidence="1">Nisqually-1</strain>
    </source>
</reference>
<organism evidence="1 2">
    <name type="scientific">Populus trichocarpa</name>
    <name type="common">Western balsam poplar</name>
    <name type="synonym">Populus balsamifera subsp. trichocarpa</name>
    <dbReference type="NCBI Taxonomy" id="3694"/>
    <lineage>
        <taxon>Eukaryota</taxon>
        <taxon>Viridiplantae</taxon>
        <taxon>Streptophyta</taxon>
        <taxon>Embryophyta</taxon>
        <taxon>Tracheophyta</taxon>
        <taxon>Spermatophyta</taxon>
        <taxon>Magnoliopsida</taxon>
        <taxon>eudicotyledons</taxon>
        <taxon>Gunneridae</taxon>
        <taxon>Pentapetalae</taxon>
        <taxon>rosids</taxon>
        <taxon>fabids</taxon>
        <taxon>Malpighiales</taxon>
        <taxon>Salicaceae</taxon>
        <taxon>Saliceae</taxon>
        <taxon>Populus</taxon>
    </lineage>
</organism>
<proteinExistence type="predicted"/>
<dbReference type="EMBL" id="CM009296">
    <property type="protein sequence ID" value="RQO92833.1"/>
    <property type="molecule type" value="Genomic_DNA"/>
</dbReference>
<keyword evidence="2" id="KW-1185">Reference proteome</keyword>
<accession>A0A3N7FAN1</accession>
<protein>
    <submittedName>
        <fullName evidence="1">Uncharacterized protein</fullName>
    </submittedName>
</protein>
<sequence>MSFSATLSVLKYLSPEVNERRFMLQQMKHHQDSPYESISLPSVSIMLATTKPFSSFNILTCSVTLLCHSRVLYMTHDNLCNIHAIKEPPIPQIHKSPVE</sequence>
<name>A0A3N7FAN1_POPTR</name>
<dbReference type="Proteomes" id="UP000006729">
    <property type="component" value="Chromosome 7"/>
</dbReference>
<reference evidence="1 2" key="1">
    <citation type="journal article" date="2006" name="Science">
        <title>The genome of black cottonwood, Populus trichocarpa (Torr. &amp; Gray).</title>
        <authorList>
            <person name="Tuskan G.A."/>
            <person name="Difazio S."/>
            <person name="Jansson S."/>
            <person name="Bohlmann J."/>
            <person name="Grigoriev I."/>
            <person name="Hellsten U."/>
            <person name="Putnam N."/>
            <person name="Ralph S."/>
            <person name="Rombauts S."/>
            <person name="Salamov A."/>
            <person name="Schein J."/>
            <person name="Sterck L."/>
            <person name="Aerts A."/>
            <person name="Bhalerao R.R."/>
            <person name="Bhalerao R.P."/>
            <person name="Blaudez D."/>
            <person name="Boerjan W."/>
            <person name="Brun A."/>
            <person name="Brunner A."/>
            <person name="Busov V."/>
            <person name="Campbell M."/>
            <person name="Carlson J."/>
            <person name="Chalot M."/>
            <person name="Chapman J."/>
            <person name="Chen G.L."/>
            <person name="Cooper D."/>
            <person name="Coutinho P.M."/>
            <person name="Couturier J."/>
            <person name="Covert S."/>
            <person name="Cronk Q."/>
            <person name="Cunningham R."/>
            <person name="Davis J."/>
            <person name="Degroeve S."/>
            <person name="Dejardin A."/>
            <person name="Depamphilis C."/>
            <person name="Detter J."/>
            <person name="Dirks B."/>
            <person name="Dubchak I."/>
            <person name="Duplessis S."/>
            <person name="Ehlting J."/>
            <person name="Ellis B."/>
            <person name="Gendler K."/>
            <person name="Goodstein D."/>
            <person name="Gribskov M."/>
            <person name="Grimwood J."/>
            <person name="Groover A."/>
            <person name="Gunter L."/>
            <person name="Hamberger B."/>
            <person name="Heinze B."/>
            <person name="Helariutta Y."/>
            <person name="Henrissat B."/>
            <person name="Holligan D."/>
            <person name="Holt R."/>
            <person name="Huang W."/>
            <person name="Islam-Faridi N."/>
            <person name="Jones S."/>
            <person name="Jones-Rhoades M."/>
            <person name="Jorgensen R."/>
            <person name="Joshi C."/>
            <person name="Kangasjarvi J."/>
            <person name="Karlsson J."/>
            <person name="Kelleher C."/>
            <person name="Kirkpatrick R."/>
            <person name="Kirst M."/>
            <person name="Kohler A."/>
            <person name="Kalluri U."/>
            <person name="Larimer F."/>
            <person name="Leebens-Mack J."/>
            <person name="Leple J.C."/>
            <person name="Locascio P."/>
            <person name="Lou Y."/>
            <person name="Lucas S."/>
            <person name="Martin F."/>
            <person name="Montanini B."/>
            <person name="Napoli C."/>
            <person name="Nelson D.R."/>
            <person name="Nelson C."/>
            <person name="Nieminen K."/>
            <person name="Nilsson O."/>
            <person name="Pereda V."/>
            <person name="Peter G."/>
            <person name="Philippe R."/>
            <person name="Pilate G."/>
            <person name="Poliakov A."/>
            <person name="Razumovskaya J."/>
            <person name="Richardson P."/>
            <person name="Rinaldi C."/>
            <person name="Ritland K."/>
            <person name="Rouze P."/>
            <person name="Ryaboy D."/>
            <person name="Schmutz J."/>
            <person name="Schrader J."/>
            <person name="Segerman B."/>
            <person name="Shin H."/>
            <person name="Siddiqui A."/>
            <person name="Sterky F."/>
            <person name="Terry A."/>
            <person name="Tsai C.J."/>
            <person name="Uberbacher E."/>
            <person name="Unneberg P."/>
            <person name="Vahala J."/>
            <person name="Wall K."/>
            <person name="Wessler S."/>
            <person name="Yang G."/>
            <person name="Yin T."/>
            <person name="Douglas C."/>
            <person name="Marra M."/>
            <person name="Sandberg G."/>
            <person name="Van de Peer Y."/>
            <person name="Rokhsar D."/>
        </authorList>
    </citation>
    <scope>NUCLEOTIDE SEQUENCE [LARGE SCALE GENOMIC DNA]</scope>
    <source>
        <strain evidence="2">cv. Nisqually</strain>
        <strain evidence="1">Nisqually-1</strain>
    </source>
</reference>